<keyword evidence="2" id="KW-1185">Reference proteome</keyword>
<evidence type="ECO:0000313" key="2">
    <source>
        <dbReference type="Proteomes" id="UP001152795"/>
    </source>
</evidence>
<dbReference type="InterPro" id="IPR011010">
    <property type="entry name" value="DNA_brk_join_enz"/>
</dbReference>
<dbReference type="GO" id="GO:0003677">
    <property type="term" value="F:DNA binding"/>
    <property type="evidence" value="ECO:0007669"/>
    <property type="project" value="InterPro"/>
</dbReference>
<accession>A0A7D9JCW9</accession>
<sequence length="197" mass="21877">MAKRYGMAQEMLATTNWTSSCLTLQKNCTLKDKGYTNHSLRASGVTTLKRNDYNDKQSKSVTGHRSSASLNIYQKVASDEKLRMGLTLGYALTGDPSCLTKENKRTNSSSSITAKQSSTYDDSMFEENNAVSDAELLKAVNEYEEATISENVQFMQSSQTDSNKIQCISRQILKKMSPPTFSNCKIEGGIIINIHKD</sequence>
<reference evidence="1" key="1">
    <citation type="submission" date="2020-04" db="EMBL/GenBank/DDBJ databases">
        <authorList>
            <person name="Alioto T."/>
            <person name="Alioto T."/>
            <person name="Gomez Garrido J."/>
        </authorList>
    </citation>
    <scope>NUCLEOTIDE SEQUENCE</scope>
    <source>
        <strain evidence="1">A484AB</strain>
    </source>
</reference>
<dbReference type="GO" id="GO:0006310">
    <property type="term" value="P:DNA recombination"/>
    <property type="evidence" value="ECO:0007669"/>
    <property type="project" value="InterPro"/>
</dbReference>
<comment type="caution">
    <text evidence="1">The sequence shown here is derived from an EMBL/GenBank/DDBJ whole genome shotgun (WGS) entry which is preliminary data.</text>
</comment>
<dbReference type="OrthoDB" id="10199438at2759"/>
<dbReference type="AlphaFoldDB" id="A0A7D9JCW9"/>
<dbReference type="SUPFAM" id="SSF56349">
    <property type="entry name" value="DNA breaking-rejoining enzymes"/>
    <property type="match status" value="1"/>
</dbReference>
<gene>
    <name evidence="1" type="ORF">PACLA_8A037006</name>
</gene>
<organism evidence="1 2">
    <name type="scientific">Paramuricea clavata</name>
    <name type="common">Red gorgonian</name>
    <name type="synonym">Violescent sea-whip</name>
    <dbReference type="NCBI Taxonomy" id="317549"/>
    <lineage>
        <taxon>Eukaryota</taxon>
        <taxon>Metazoa</taxon>
        <taxon>Cnidaria</taxon>
        <taxon>Anthozoa</taxon>
        <taxon>Octocorallia</taxon>
        <taxon>Malacalcyonacea</taxon>
        <taxon>Plexauridae</taxon>
        <taxon>Paramuricea</taxon>
    </lineage>
</organism>
<dbReference type="EMBL" id="CACRXK020014532">
    <property type="protein sequence ID" value="CAB4026992.1"/>
    <property type="molecule type" value="Genomic_DNA"/>
</dbReference>
<proteinExistence type="predicted"/>
<dbReference type="Proteomes" id="UP001152795">
    <property type="component" value="Unassembled WGS sequence"/>
</dbReference>
<evidence type="ECO:0000313" key="1">
    <source>
        <dbReference type="EMBL" id="CAB4026992.1"/>
    </source>
</evidence>
<name>A0A7D9JCW9_PARCT</name>
<dbReference type="PROSITE" id="PS51257">
    <property type="entry name" value="PROKAR_LIPOPROTEIN"/>
    <property type="match status" value="1"/>
</dbReference>
<protein>
    <submittedName>
        <fullName evidence="1">Uncharacterized protein LOC110441157</fullName>
    </submittedName>
</protein>
<dbReference type="Gene3D" id="1.10.443.10">
    <property type="entry name" value="Intergrase catalytic core"/>
    <property type="match status" value="1"/>
</dbReference>
<dbReference type="GO" id="GO:0015074">
    <property type="term" value="P:DNA integration"/>
    <property type="evidence" value="ECO:0007669"/>
    <property type="project" value="InterPro"/>
</dbReference>
<dbReference type="InterPro" id="IPR013762">
    <property type="entry name" value="Integrase-like_cat_sf"/>
</dbReference>